<feature type="signal peptide" evidence="1">
    <location>
        <begin position="1"/>
        <end position="26"/>
    </location>
</feature>
<dbReference type="EMBL" id="FN653017">
    <property type="protein sequence ID" value="CBY21630.1"/>
    <property type="molecule type" value="Genomic_DNA"/>
</dbReference>
<evidence type="ECO:0000313" key="2">
    <source>
        <dbReference type="EMBL" id="CBY21630.1"/>
    </source>
</evidence>
<keyword evidence="3" id="KW-1185">Reference proteome</keyword>
<protein>
    <submittedName>
        <fullName evidence="2">Uncharacterized protein</fullName>
    </submittedName>
</protein>
<sequence>MHLTFLFLRKLLLLTVSTGICTTSEASKGKFRYNIRKEAYLDKAKKQSTEEILLPTLPPPLAVDTTDDDYYEDNGESLIGLRSGPALSFDFSNFAKKSRGASTCAPLTEFLNDNDEYDSLSRYGLVTSCSRQHYKNSNCFIKCQKGFELELGAAKKPVTTCRCRKRRASGDPCNWDGLKELSCKPVMETRSSCRPPAASGTMNILDRWEDGIMTFIDIATEQKQNLTDWTLLIEWNKPVKSKRTFLWNANVEKISKDLTLWTVANKKGAAASVNGVKFGMVVDNLEQRDYGTDELSANLFLWNFYNEDAACWSLSEDSILARSAVKEQSTTSELDPVSEERTCFKGKYFNTNIWKHHQSQYRVHASLEFELTDPLGEWEVELVFENKKKMLVLETPQMTKKDKSTDGRYWSFVSKDFNDVILQKELKFFMSGAMWRSAPAPNTGLKRGLRKSENIISSLLKSPQGLSGENANFGEGQLSHIWRSTCFYDELAFSAAWTCTRESDEAKEICFEQVEKLISEADEKCESNKMSVSWDDLRMSTKYVLARYSGSLTHVKNFVENLNIIANKARPCAGDSIEETAAHASTLALGLSLDEFPRANELTYSPVGFWRRSLIKMLNCVSENMIGFGAEKDAALFHKNSKANGATLWGAIVNESGRTKLTMNIDFLLAAASL</sequence>
<dbReference type="OrthoDB" id="10352475at2759"/>
<reference evidence="2" key="1">
    <citation type="journal article" date="2010" name="Science">
        <title>Plasticity of animal genome architecture unmasked by rapid evolution of a pelagic tunicate.</title>
        <authorList>
            <person name="Denoeud F."/>
            <person name="Henriet S."/>
            <person name="Mungpakdee S."/>
            <person name="Aury J.M."/>
            <person name="Da Silva C."/>
            <person name="Brinkmann H."/>
            <person name="Mikhaleva J."/>
            <person name="Olsen L.C."/>
            <person name="Jubin C."/>
            <person name="Canestro C."/>
            <person name="Bouquet J.M."/>
            <person name="Danks G."/>
            <person name="Poulain J."/>
            <person name="Campsteijn C."/>
            <person name="Adamski M."/>
            <person name="Cross I."/>
            <person name="Yadetie F."/>
            <person name="Muffato M."/>
            <person name="Louis A."/>
            <person name="Butcher S."/>
            <person name="Tsagkogeorga G."/>
            <person name="Konrad A."/>
            <person name="Singh S."/>
            <person name="Jensen M.F."/>
            <person name="Cong E.H."/>
            <person name="Eikeseth-Otteraa H."/>
            <person name="Noel B."/>
            <person name="Anthouard V."/>
            <person name="Porcel B.M."/>
            <person name="Kachouri-Lafond R."/>
            <person name="Nishino A."/>
            <person name="Ugolini M."/>
            <person name="Chourrout P."/>
            <person name="Nishida H."/>
            <person name="Aasland R."/>
            <person name="Huzurbazar S."/>
            <person name="Westhof E."/>
            <person name="Delsuc F."/>
            <person name="Lehrach H."/>
            <person name="Reinhardt R."/>
            <person name="Weissenbach J."/>
            <person name="Roy S.W."/>
            <person name="Artiguenave F."/>
            <person name="Postlethwait J.H."/>
            <person name="Manak J.R."/>
            <person name="Thompson E.M."/>
            <person name="Jaillon O."/>
            <person name="Du Pasquier L."/>
            <person name="Boudinot P."/>
            <person name="Liberles D.A."/>
            <person name="Volff J.N."/>
            <person name="Philippe H."/>
            <person name="Lenhard B."/>
            <person name="Roest Crollius H."/>
            <person name="Wincker P."/>
            <person name="Chourrout D."/>
        </authorList>
    </citation>
    <scope>NUCLEOTIDE SEQUENCE [LARGE SCALE GENOMIC DNA]</scope>
</reference>
<keyword evidence="1" id="KW-0732">Signal</keyword>
<proteinExistence type="predicted"/>
<dbReference type="InParanoid" id="E4WUU9"/>
<name>E4WUU9_OIKDI</name>
<evidence type="ECO:0000313" key="3">
    <source>
        <dbReference type="Proteomes" id="UP000001307"/>
    </source>
</evidence>
<dbReference type="Proteomes" id="UP000001307">
    <property type="component" value="Unassembled WGS sequence"/>
</dbReference>
<evidence type="ECO:0000256" key="1">
    <source>
        <dbReference type="SAM" id="SignalP"/>
    </source>
</evidence>
<feature type="chain" id="PRO_5003189614" evidence="1">
    <location>
        <begin position="27"/>
        <end position="674"/>
    </location>
</feature>
<organism evidence="2">
    <name type="scientific">Oikopleura dioica</name>
    <name type="common">Tunicate</name>
    <dbReference type="NCBI Taxonomy" id="34765"/>
    <lineage>
        <taxon>Eukaryota</taxon>
        <taxon>Metazoa</taxon>
        <taxon>Chordata</taxon>
        <taxon>Tunicata</taxon>
        <taxon>Appendicularia</taxon>
        <taxon>Copelata</taxon>
        <taxon>Oikopleuridae</taxon>
        <taxon>Oikopleura</taxon>
    </lineage>
</organism>
<gene>
    <name evidence="2" type="ORF">GSOID_T00009402001</name>
</gene>
<dbReference type="AlphaFoldDB" id="E4WUU9"/>
<accession>E4WUU9</accession>